<name>A0ABN3N8G2_9ACTN</name>
<protein>
    <submittedName>
        <fullName evidence="2">Uncharacterized protein</fullName>
    </submittedName>
</protein>
<dbReference type="Proteomes" id="UP001501095">
    <property type="component" value="Unassembled WGS sequence"/>
</dbReference>
<organism evidence="2 3">
    <name type="scientific">Streptomyces levis</name>
    <dbReference type="NCBI Taxonomy" id="285566"/>
    <lineage>
        <taxon>Bacteria</taxon>
        <taxon>Bacillati</taxon>
        <taxon>Actinomycetota</taxon>
        <taxon>Actinomycetes</taxon>
        <taxon>Kitasatosporales</taxon>
        <taxon>Streptomycetaceae</taxon>
        <taxon>Streptomyces</taxon>
    </lineage>
</organism>
<proteinExistence type="predicted"/>
<keyword evidence="3" id="KW-1185">Reference proteome</keyword>
<evidence type="ECO:0000313" key="3">
    <source>
        <dbReference type="Proteomes" id="UP001501095"/>
    </source>
</evidence>
<evidence type="ECO:0000313" key="2">
    <source>
        <dbReference type="EMBL" id="GAA2516522.1"/>
    </source>
</evidence>
<reference evidence="2 3" key="1">
    <citation type="journal article" date="2019" name="Int. J. Syst. Evol. Microbiol.">
        <title>The Global Catalogue of Microorganisms (GCM) 10K type strain sequencing project: providing services to taxonomists for standard genome sequencing and annotation.</title>
        <authorList>
            <consortium name="The Broad Institute Genomics Platform"/>
            <consortium name="The Broad Institute Genome Sequencing Center for Infectious Disease"/>
            <person name="Wu L."/>
            <person name="Ma J."/>
        </authorList>
    </citation>
    <scope>NUCLEOTIDE SEQUENCE [LARGE SCALE GENOMIC DNA]</scope>
    <source>
        <strain evidence="2 3">JCM 6924</strain>
    </source>
</reference>
<sequence length="73" mass="7435">MPSRCGAGRGAGVRGAGAGGRELSWRFIPFEGFGVLPDGRFLRCAFTVSRGARPPEGLHGPGTGPNGPLRAGT</sequence>
<evidence type="ECO:0000256" key="1">
    <source>
        <dbReference type="SAM" id="MobiDB-lite"/>
    </source>
</evidence>
<gene>
    <name evidence="2" type="ORF">GCM10010423_05040</name>
</gene>
<accession>A0ABN3N8G2</accession>
<feature type="region of interest" description="Disordered" evidence="1">
    <location>
        <begin position="51"/>
        <end position="73"/>
    </location>
</feature>
<comment type="caution">
    <text evidence="2">The sequence shown here is derived from an EMBL/GenBank/DDBJ whole genome shotgun (WGS) entry which is preliminary data.</text>
</comment>
<dbReference type="EMBL" id="BAAATM010000002">
    <property type="protein sequence ID" value="GAA2516522.1"/>
    <property type="molecule type" value="Genomic_DNA"/>
</dbReference>